<keyword evidence="1 3" id="KW-0403">Intermediate filament</keyword>
<dbReference type="GO" id="GO:0005200">
    <property type="term" value="F:structural constituent of cytoskeleton"/>
    <property type="evidence" value="ECO:0007669"/>
    <property type="project" value="TreeGrafter"/>
</dbReference>
<dbReference type="InterPro" id="IPR039008">
    <property type="entry name" value="IF_rod_dom"/>
</dbReference>
<accession>A0A9Y4NNA3</accession>
<dbReference type="PROSITE" id="PS51842">
    <property type="entry name" value="IF_ROD_2"/>
    <property type="match status" value="1"/>
</dbReference>
<feature type="coiled-coil region" evidence="4">
    <location>
        <begin position="29"/>
        <end position="98"/>
    </location>
</feature>
<dbReference type="GO" id="GO:0031507">
    <property type="term" value="P:heterochromatin formation"/>
    <property type="evidence" value="ECO:0007669"/>
    <property type="project" value="TreeGrafter"/>
</dbReference>
<evidence type="ECO:0000313" key="7">
    <source>
        <dbReference type="RefSeq" id="XP_008300491.1"/>
    </source>
</evidence>
<dbReference type="InterPro" id="IPR018039">
    <property type="entry name" value="IF_conserved"/>
</dbReference>
<dbReference type="PANTHER" id="PTHR45721:SF16">
    <property type="entry name" value="LAMIN-L(III)"/>
    <property type="match status" value="1"/>
</dbReference>
<dbReference type="GO" id="GO:0005652">
    <property type="term" value="C:nuclear lamina"/>
    <property type="evidence" value="ECO:0007669"/>
    <property type="project" value="TreeGrafter"/>
</dbReference>
<dbReference type="GeneID" id="103372587"/>
<keyword evidence="2 4" id="KW-0175">Coiled coil</keyword>
<dbReference type="SUPFAM" id="SSF64593">
    <property type="entry name" value="Intermediate filament protein, coiled coil region"/>
    <property type="match status" value="1"/>
</dbReference>
<dbReference type="GO" id="GO:0051664">
    <property type="term" value="P:nuclear pore localization"/>
    <property type="evidence" value="ECO:0007669"/>
    <property type="project" value="TreeGrafter"/>
</dbReference>
<proteinExistence type="inferred from homology"/>
<evidence type="ECO:0000313" key="6">
    <source>
        <dbReference type="Proteomes" id="UP000694891"/>
    </source>
</evidence>
<organism evidence="6 7">
    <name type="scientific">Stegastes partitus</name>
    <name type="common">bicolor damselfish</name>
    <dbReference type="NCBI Taxonomy" id="144197"/>
    <lineage>
        <taxon>Eukaryota</taxon>
        <taxon>Metazoa</taxon>
        <taxon>Chordata</taxon>
        <taxon>Craniata</taxon>
        <taxon>Vertebrata</taxon>
        <taxon>Euteleostomi</taxon>
        <taxon>Actinopterygii</taxon>
        <taxon>Neopterygii</taxon>
        <taxon>Teleostei</taxon>
        <taxon>Neoteleostei</taxon>
        <taxon>Acanthomorphata</taxon>
        <taxon>Ovalentaria</taxon>
        <taxon>Pomacentridae</taxon>
        <taxon>Stegastes</taxon>
    </lineage>
</organism>
<evidence type="ECO:0000256" key="4">
    <source>
        <dbReference type="SAM" id="Coils"/>
    </source>
</evidence>
<dbReference type="PANTHER" id="PTHR45721">
    <property type="entry name" value="LAMIN DM0-RELATED"/>
    <property type="match status" value="1"/>
</dbReference>
<dbReference type="GO" id="GO:0090435">
    <property type="term" value="P:protein localization to nuclear envelope"/>
    <property type="evidence" value="ECO:0007669"/>
    <property type="project" value="TreeGrafter"/>
</dbReference>
<dbReference type="RefSeq" id="XP_008300491.1">
    <property type="nucleotide sequence ID" value="XM_008302269.1"/>
</dbReference>
<reference evidence="7" key="1">
    <citation type="submission" date="2025-08" db="UniProtKB">
        <authorList>
            <consortium name="RefSeq"/>
        </authorList>
    </citation>
    <scope>IDENTIFICATION</scope>
</reference>
<feature type="non-terminal residue" evidence="7">
    <location>
        <position position="1"/>
    </location>
</feature>
<evidence type="ECO:0000256" key="1">
    <source>
        <dbReference type="ARBA" id="ARBA00022754"/>
    </source>
</evidence>
<dbReference type="GO" id="GO:0006998">
    <property type="term" value="P:nuclear envelope organization"/>
    <property type="evidence" value="ECO:0007669"/>
    <property type="project" value="TreeGrafter"/>
</dbReference>
<name>A0A9Y4NNA3_9TELE</name>
<evidence type="ECO:0000256" key="3">
    <source>
        <dbReference type="RuleBase" id="RU000685"/>
    </source>
</evidence>
<evidence type="ECO:0000256" key="2">
    <source>
        <dbReference type="ARBA" id="ARBA00023054"/>
    </source>
</evidence>
<dbReference type="PROSITE" id="PS00226">
    <property type="entry name" value="IF_ROD_1"/>
    <property type="match status" value="1"/>
</dbReference>
<feature type="domain" description="IF rod" evidence="5">
    <location>
        <begin position="1"/>
        <end position="120"/>
    </location>
</feature>
<keyword evidence="6" id="KW-1185">Reference proteome</keyword>
<comment type="similarity">
    <text evidence="3">Belongs to the intermediate filament family.</text>
</comment>
<evidence type="ECO:0000259" key="5">
    <source>
        <dbReference type="PROSITE" id="PS51842"/>
    </source>
</evidence>
<dbReference type="Pfam" id="PF00038">
    <property type="entry name" value="Filament"/>
    <property type="match status" value="1"/>
</dbReference>
<dbReference type="GO" id="GO:0007097">
    <property type="term" value="P:nuclear migration"/>
    <property type="evidence" value="ECO:0007669"/>
    <property type="project" value="TreeGrafter"/>
</dbReference>
<dbReference type="AlphaFoldDB" id="A0A9Y4NNA3"/>
<dbReference type="GO" id="GO:0005882">
    <property type="term" value="C:intermediate filament"/>
    <property type="evidence" value="ECO:0007669"/>
    <property type="project" value="UniProtKB-KW"/>
</dbReference>
<protein>
    <submittedName>
        <fullName evidence="7">Lamin-A-like</fullName>
    </submittedName>
</protein>
<gene>
    <name evidence="7" type="primary">LOC103372587</name>
</gene>
<sequence>EQKKDGDLENALAHGRYLEAALNSKAAAHTKLLSETKRLNNKITDLQSQLEKKIGHCQELERTLDREREGWQQKCSQKEQEQQKMRSQLQEYQDLLGDQLALDVEINTYRKMLEVEEQRLMLCPSPSQHNGLPQSR</sequence>
<dbReference type="Gene3D" id="1.20.5.170">
    <property type="match status" value="1"/>
</dbReference>
<dbReference type="Proteomes" id="UP000694891">
    <property type="component" value="Unplaced"/>
</dbReference>